<organism evidence="2 3">
    <name type="scientific">Methylobacterium goesingense</name>
    <dbReference type="NCBI Taxonomy" id="243690"/>
    <lineage>
        <taxon>Bacteria</taxon>
        <taxon>Pseudomonadati</taxon>
        <taxon>Pseudomonadota</taxon>
        <taxon>Alphaproteobacteria</taxon>
        <taxon>Hyphomicrobiales</taxon>
        <taxon>Methylobacteriaceae</taxon>
        <taxon>Methylobacterium</taxon>
    </lineage>
</organism>
<accession>A0ABV2LE89</accession>
<dbReference type="EMBL" id="JBEPMM010000021">
    <property type="protein sequence ID" value="MET3695040.1"/>
    <property type="molecule type" value="Genomic_DNA"/>
</dbReference>
<evidence type="ECO:0000259" key="1">
    <source>
        <dbReference type="Pfam" id="PF13649"/>
    </source>
</evidence>
<dbReference type="PANTHER" id="PTHR42912:SF98">
    <property type="entry name" value="UNCHARACTERISED METHYLTRANSFERASE RV1498C"/>
    <property type="match status" value="1"/>
</dbReference>
<gene>
    <name evidence="2" type="ORF">ABID43_004605</name>
</gene>
<name>A0ABV2LE89_9HYPH</name>
<keyword evidence="2" id="KW-0808">Transferase</keyword>
<dbReference type="GO" id="GO:0032259">
    <property type="term" value="P:methylation"/>
    <property type="evidence" value="ECO:0007669"/>
    <property type="project" value="UniProtKB-KW"/>
</dbReference>
<dbReference type="InterPro" id="IPR050508">
    <property type="entry name" value="Methyltransf_Superfamily"/>
</dbReference>
<evidence type="ECO:0000313" key="2">
    <source>
        <dbReference type="EMBL" id="MET3695040.1"/>
    </source>
</evidence>
<feature type="domain" description="Methyltransferase" evidence="1">
    <location>
        <begin position="302"/>
        <end position="394"/>
    </location>
</feature>
<reference evidence="2 3" key="1">
    <citation type="submission" date="2024-06" db="EMBL/GenBank/DDBJ databases">
        <title>Genomic Encyclopedia of Type Strains, Phase IV (KMG-IV): sequencing the most valuable type-strain genomes for metagenomic binning, comparative biology and taxonomic classification.</title>
        <authorList>
            <person name="Goeker M."/>
        </authorList>
    </citation>
    <scope>NUCLEOTIDE SEQUENCE [LARGE SCALE GENOMIC DNA]</scope>
    <source>
        <strain evidence="2 3">DSM 21331</strain>
    </source>
</reference>
<dbReference type="RefSeq" id="WP_238282468.1">
    <property type="nucleotide sequence ID" value="NZ_BPQL01000175.1"/>
</dbReference>
<evidence type="ECO:0000313" key="3">
    <source>
        <dbReference type="Proteomes" id="UP001549145"/>
    </source>
</evidence>
<sequence length="486" mass="53814">MTDPRAIAESDVKIMPGLTAQIQRLNEPESNDLIITLNPNDMLVGQLTGEITPAWIDVLCNNRHWATVPVTVLGGSSTFTCQLPPPRDNRETAVEVWGTSEDHCLARVTVPPRAPLVNSFGLAASEVLAVHPLPFHAAPYLQFDGARLIITGEHLPPAGDPGALRVIFGNGVAYELKYPLPSMAFGNHFWYWPNSHLSAFQIIIDLPACAPGSDPFSFTFEYRNGNPLELEGRHIGDALGRRVSVPTRLEAGIGLPRESNQLTRVQTWSNDQSVTFTGFSAFKTIESLFGRYGIINCDSISILDWGCGHGRVTRHFIQHWNAARVCGTDIDNENIVWCQSHLAGEFRTAPLIPPTSFDDASFDGIFGISVMTHLSADVQAAWLDEIARLLKPNGVALITFGGSSAVAWSSVFRDQDFWQYWVENEFDDRLVDPALDGKISDATYYRHTSQSAAYTKRVWSKHLDILDIIPEFIGNLDVAILKKFTR</sequence>
<keyword evidence="3" id="KW-1185">Reference proteome</keyword>
<comment type="caution">
    <text evidence="2">The sequence shown here is derived from an EMBL/GenBank/DDBJ whole genome shotgun (WGS) entry which is preliminary data.</text>
</comment>
<proteinExistence type="predicted"/>
<dbReference type="SUPFAM" id="SSF53335">
    <property type="entry name" value="S-adenosyl-L-methionine-dependent methyltransferases"/>
    <property type="match status" value="1"/>
</dbReference>
<dbReference type="Gene3D" id="3.40.50.150">
    <property type="entry name" value="Vaccinia Virus protein VP39"/>
    <property type="match status" value="1"/>
</dbReference>
<keyword evidence="2" id="KW-0489">Methyltransferase</keyword>
<dbReference type="GO" id="GO:0008168">
    <property type="term" value="F:methyltransferase activity"/>
    <property type="evidence" value="ECO:0007669"/>
    <property type="project" value="UniProtKB-KW"/>
</dbReference>
<dbReference type="PANTHER" id="PTHR42912">
    <property type="entry name" value="METHYLTRANSFERASE"/>
    <property type="match status" value="1"/>
</dbReference>
<dbReference type="CDD" id="cd02440">
    <property type="entry name" value="AdoMet_MTases"/>
    <property type="match status" value="1"/>
</dbReference>
<dbReference type="InterPro" id="IPR041698">
    <property type="entry name" value="Methyltransf_25"/>
</dbReference>
<dbReference type="Pfam" id="PF13649">
    <property type="entry name" value="Methyltransf_25"/>
    <property type="match status" value="1"/>
</dbReference>
<protein>
    <submittedName>
        <fullName evidence="2">SAM-dependent methyltransferase</fullName>
    </submittedName>
</protein>
<dbReference type="InterPro" id="IPR029063">
    <property type="entry name" value="SAM-dependent_MTases_sf"/>
</dbReference>
<dbReference type="Proteomes" id="UP001549145">
    <property type="component" value="Unassembled WGS sequence"/>
</dbReference>